<dbReference type="InParanoid" id="B7QGU0"/>
<dbReference type="EnsemblMetazoa" id="ISCW023015-RA">
    <property type="protein sequence ID" value="ISCW023015-PA"/>
    <property type="gene ID" value="ISCW023015"/>
</dbReference>
<evidence type="ECO:0000313" key="2">
    <source>
        <dbReference type="EnsemblMetazoa" id="ISCW023015-PA"/>
    </source>
</evidence>
<dbReference type="AlphaFoldDB" id="B7QGU0"/>
<dbReference type="OrthoDB" id="21573at2759"/>
<organism>
    <name type="scientific">Ixodes scapularis</name>
    <name type="common">Black-legged tick</name>
    <name type="synonym">Deer tick</name>
    <dbReference type="NCBI Taxonomy" id="6945"/>
    <lineage>
        <taxon>Eukaryota</taxon>
        <taxon>Metazoa</taxon>
        <taxon>Ecdysozoa</taxon>
        <taxon>Arthropoda</taxon>
        <taxon>Chelicerata</taxon>
        <taxon>Arachnida</taxon>
        <taxon>Acari</taxon>
        <taxon>Parasitiformes</taxon>
        <taxon>Ixodida</taxon>
        <taxon>Ixodoidea</taxon>
        <taxon>Ixodidae</taxon>
        <taxon>Ixodinae</taxon>
        <taxon>Ixodes</taxon>
    </lineage>
</organism>
<dbReference type="VEuPathDB" id="VectorBase:ISCI023015"/>
<dbReference type="EMBL" id="ABJB010463286">
    <property type="status" value="NOT_ANNOTATED_CDS"/>
    <property type="molecule type" value="Genomic_DNA"/>
</dbReference>
<dbReference type="SUPFAM" id="SSF55200">
    <property type="entry name" value="Translation initiation factor IF3, C-terminal domain"/>
    <property type="match status" value="1"/>
</dbReference>
<gene>
    <name evidence="1" type="ORF">IscW_ISCW023015</name>
</gene>
<dbReference type="VEuPathDB" id="VectorBase:ISCP_028463"/>
<dbReference type="VEuPathDB" id="VectorBase:ISCW023015"/>
<dbReference type="PaxDb" id="6945-B7QGU0"/>
<dbReference type="EMBL" id="DS934716">
    <property type="protein sequence ID" value="EEC18062.1"/>
    <property type="molecule type" value="Genomic_DNA"/>
</dbReference>
<reference evidence="1 3" key="1">
    <citation type="submission" date="2008-03" db="EMBL/GenBank/DDBJ databases">
        <title>Annotation of Ixodes scapularis.</title>
        <authorList>
            <consortium name="Ixodes scapularis Genome Project Consortium"/>
            <person name="Caler E."/>
            <person name="Hannick L.I."/>
            <person name="Bidwell S."/>
            <person name="Joardar V."/>
            <person name="Thiagarajan M."/>
            <person name="Amedeo P."/>
            <person name="Galinsky K.J."/>
            <person name="Schobel S."/>
            <person name="Inman J."/>
            <person name="Hostetler J."/>
            <person name="Miller J."/>
            <person name="Hammond M."/>
            <person name="Megy K."/>
            <person name="Lawson D."/>
            <person name="Kodira C."/>
            <person name="Sutton G."/>
            <person name="Meyer J."/>
            <person name="Hill C.A."/>
            <person name="Birren B."/>
            <person name="Nene V."/>
            <person name="Collins F."/>
            <person name="Alarcon-Chaidez F."/>
            <person name="Wikel S."/>
            <person name="Strausberg R."/>
        </authorList>
    </citation>
    <scope>NUCLEOTIDE SEQUENCE [LARGE SCALE GENOMIC DNA]</scope>
    <source>
        <strain evidence="3">Wikel</strain>
        <strain evidence="1">Wikel colony</strain>
    </source>
</reference>
<accession>B7QGU0</accession>
<name>B7QGU0_IXOSC</name>
<evidence type="ECO:0000313" key="1">
    <source>
        <dbReference type="EMBL" id="EEC18062.1"/>
    </source>
</evidence>
<dbReference type="GO" id="GO:0006413">
    <property type="term" value="P:translational initiation"/>
    <property type="evidence" value="ECO:0007669"/>
    <property type="project" value="InterPro"/>
</dbReference>
<dbReference type="HOGENOM" id="CLU_2545145_0_0_1"/>
<dbReference type="InterPro" id="IPR036788">
    <property type="entry name" value="T_IF-3_C_sf"/>
</dbReference>
<reference evidence="2" key="2">
    <citation type="submission" date="2020-05" db="UniProtKB">
        <authorList>
            <consortium name="EnsemblMetazoa"/>
        </authorList>
    </citation>
    <scope>IDENTIFICATION</scope>
    <source>
        <strain evidence="2">wikel</strain>
    </source>
</reference>
<dbReference type="Gene3D" id="3.30.110.10">
    <property type="entry name" value="Translation initiation factor 3 (IF-3), C-terminal domain"/>
    <property type="match status" value="1"/>
</dbReference>
<sequence>MLLDSNGDKGKPQKGAVKSLLASSKITDSDLDHKLKSIKKWLERTARFAWPYPGRRRAADSWNTSLKNSKLLWEQRPGSSRRG</sequence>
<proteinExistence type="predicted"/>
<protein>
    <submittedName>
        <fullName evidence="1 2">Uncharacterized protein</fullName>
    </submittedName>
</protein>
<dbReference type="Proteomes" id="UP000001555">
    <property type="component" value="Unassembled WGS sequence"/>
</dbReference>
<keyword evidence="3" id="KW-1185">Reference proteome</keyword>
<evidence type="ECO:0000313" key="3">
    <source>
        <dbReference type="Proteomes" id="UP000001555"/>
    </source>
</evidence>